<gene>
    <name evidence="7" type="ORF">WM40_03280</name>
</gene>
<organism evidence="7 8">
    <name type="scientific">Robbsia andropogonis</name>
    <dbReference type="NCBI Taxonomy" id="28092"/>
    <lineage>
        <taxon>Bacteria</taxon>
        <taxon>Pseudomonadati</taxon>
        <taxon>Pseudomonadota</taxon>
        <taxon>Betaproteobacteria</taxon>
        <taxon>Burkholderiales</taxon>
        <taxon>Burkholderiaceae</taxon>
        <taxon>Robbsia</taxon>
    </lineage>
</organism>
<evidence type="ECO:0000313" key="8">
    <source>
        <dbReference type="Proteomes" id="UP000033618"/>
    </source>
</evidence>
<evidence type="ECO:0000256" key="3">
    <source>
        <dbReference type="ARBA" id="ARBA00022490"/>
    </source>
</evidence>
<dbReference type="InterPro" id="IPR027444">
    <property type="entry name" value="H-NS_C_dom"/>
</dbReference>
<evidence type="ECO:0000259" key="6">
    <source>
        <dbReference type="SMART" id="SM00528"/>
    </source>
</evidence>
<dbReference type="Gene3D" id="4.10.430.30">
    <property type="match status" value="1"/>
</dbReference>
<evidence type="ECO:0000256" key="2">
    <source>
        <dbReference type="ARBA" id="ARBA00010610"/>
    </source>
</evidence>
<keyword evidence="4" id="KW-0238">DNA-binding</keyword>
<dbReference type="PATRIC" id="fig|28092.6.peg.773"/>
<dbReference type="AlphaFoldDB" id="A0A0F5K612"/>
<evidence type="ECO:0000313" key="7">
    <source>
        <dbReference type="EMBL" id="KKB64987.1"/>
    </source>
</evidence>
<reference evidence="7 8" key="1">
    <citation type="submission" date="2015-03" db="EMBL/GenBank/DDBJ databases">
        <title>Draft Genome Sequence of Burkholderia andropogonis type strain ICMP2807, isolated from Sorghum bicolor.</title>
        <authorList>
            <person name="Lopes-Santos L."/>
            <person name="Castro D.B."/>
            <person name="Ottoboni L.M."/>
            <person name="Park D."/>
            <person name="Weirc B.S."/>
            <person name="Destefano S.A."/>
        </authorList>
    </citation>
    <scope>NUCLEOTIDE SEQUENCE [LARGE SCALE GENOMIC DNA]</scope>
    <source>
        <strain evidence="7 8">ICMP2807</strain>
    </source>
</reference>
<dbReference type="PANTHER" id="PTHR38097:SF2">
    <property type="entry name" value="DNA-BINDING PROTEIN STPA"/>
    <property type="match status" value="1"/>
</dbReference>
<feature type="domain" description="DNA-binding protein H-NS-like C-terminal" evidence="6">
    <location>
        <begin position="64"/>
        <end position="103"/>
    </location>
</feature>
<dbReference type="OrthoDB" id="5297879at2"/>
<dbReference type="PANTHER" id="PTHR38097">
    <property type="match status" value="1"/>
</dbReference>
<sequence length="103" mass="11500">MNSIDLAKLLEQREELDQQIDRVRKDAKLTAIMEVKKLIGLYNLTLQDLGLTKRNGETATKGRGAPRGPVAPRFRDPESGATWSGRGKAPRWIAGKDRNAFLI</sequence>
<protein>
    <recommendedName>
        <fullName evidence="6">DNA-binding protein H-NS-like C-terminal domain-containing protein</fullName>
    </recommendedName>
</protein>
<dbReference type="Proteomes" id="UP000033618">
    <property type="component" value="Unassembled WGS sequence"/>
</dbReference>
<dbReference type="GO" id="GO:0003677">
    <property type="term" value="F:DNA binding"/>
    <property type="evidence" value="ECO:0007669"/>
    <property type="project" value="UniProtKB-KW"/>
</dbReference>
<dbReference type="Pfam" id="PF00816">
    <property type="entry name" value="Histone_HNS"/>
    <property type="match status" value="1"/>
</dbReference>
<dbReference type="RefSeq" id="WP_024904217.1">
    <property type="nucleotide sequence ID" value="NZ_CADFGU010000004.1"/>
</dbReference>
<name>A0A0F5K612_9BURK</name>
<proteinExistence type="inferred from homology"/>
<dbReference type="GO" id="GO:0009295">
    <property type="term" value="C:nucleoid"/>
    <property type="evidence" value="ECO:0007669"/>
    <property type="project" value="UniProtKB-SubCell"/>
</dbReference>
<evidence type="ECO:0000256" key="4">
    <source>
        <dbReference type="ARBA" id="ARBA00023125"/>
    </source>
</evidence>
<dbReference type="STRING" id="28092.WM40_03280"/>
<feature type="region of interest" description="Disordered" evidence="5">
    <location>
        <begin position="55"/>
        <end position="89"/>
    </location>
</feature>
<keyword evidence="8" id="KW-1185">Reference proteome</keyword>
<dbReference type="SUPFAM" id="SSF81273">
    <property type="entry name" value="H-NS histone-like proteins"/>
    <property type="match status" value="1"/>
</dbReference>
<evidence type="ECO:0000256" key="5">
    <source>
        <dbReference type="SAM" id="MobiDB-lite"/>
    </source>
</evidence>
<dbReference type="EMBL" id="LAQU01000002">
    <property type="protein sequence ID" value="KKB64987.1"/>
    <property type="molecule type" value="Genomic_DNA"/>
</dbReference>
<keyword evidence="3" id="KW-0963">Cytoplasm</keyword>
<dbReference type="SMART" id="SM00528">
    <property type="entry name" value="HNS"/>
    <property type="match status" value="1"/>
</dbReference>
<comment type="caution">
    <text evidence="7">The sequence shown here is derived from an EMBL/GenBank/DDBJ whole genome shotgun (WGS) entry which is preliminary data.</text>
</comment>
<evidence type="ECO:0000256" key="1">
    <source>
        <dbReference type="ARBA" id="ARBA00004453"/>
    </source>
</evidence>
<comment type="subcellular location">
    <subcellularLocation>
        <location evidence="1">Cytoplasm</location>
        <location evidence="1">Nucleoid</location>
    </subcellularLocation>
</comment>
<accession>A0A0F5K612</accession>
<comment type="similarity">
    <text evidence="2">Belongs to the histone-like protein H-NS family.</text>
</comment>